<dbReference type="EMBL" id="LT629751">
    <property type="protein sequence ID" value="SDS54246.1"/>
    <property type="molecule type" value="Genomic_DNA"/>
</dbReference>
<dbReference type="SUPFAM" id="SSF48452">
    <property type="entry name" value="TPR-like"/>
    <property type="match status" value="1"/>
</dbReference>
<organism evidence="4 5">
    <name type="scientific">Pseudomonas oryzae</name>
    <dbReference type="NCBI Taxonomy" id="1392877"/>
    <lineage>
        <taxon>Bacteria</taxon>
        <taxon>Pseudomonadati</taxon>
        <taxon>Pseudomonadota</taxon>
        <taxon>Gammaproteobacteria</taxon>
        <taxon>Pseudomonadales</taxon>
        <taxon>Pseudomonadaceae</taxon>
        <taxon>Pseudomonas</taxon>
    </lineage>
</organism>
<comment type="subcellular location">
    <subcellularLocation>
        <location evidence="2">Cell inner membrane</location>
        <topology evidence="2">Single-pass membrane protein</topology>
        <orientation evidence="2">Cytoplasmic side</orientation>
    </subcellularLocation>
</comment>
<dbReference type="InterPro" id="IPR011990">
    <property type="entry name" value="TPR-like_helical_dom_sf"/>
</dbReference>
<feature type="topological domain" description="Cytoplasmic" evidence="2">
    <location>
        <begin position="22"/>
        <end position="381"/>
    </location>
</feature>
<keyword evidence="1 2" id="KW-0479">Metal-binding</keyword>
<evidence type="ECO:0000256" key="1">
    <source>
        <dbReference type="ARBA" id="ARBA00022723"/>
    </source>
</evidence>
<keyword evidence="2" id="KW-0472">Membrane</keyword>
<feature type="binding site" evidence="2">
    <location>
        <position position="352"/>
    </location>
    <ligand>
        <name>Fe cation</name>
        <dbReference type="ChEBI" id="CHEBI:24875"/>
    </ligand>
</feature>
<evidence type="ECO:0000313" key="4">
    <source>
        <dbReference type="EMBL" id="SDS54246.1"/>
    </source>
</evidence>
<dbReference type="GO" id="GO:0005506">
    <property type="term" value="F:iron ion binding"/>
    <property type="evidence" value="ECO:0007669"/>
    <property type="project" value="UniProtKB-UniRule"/>
</dbReference>
<dbReference type="GO" id="GO:0009898">
    <property type="term" value="C:cytoplasmic side of plasma membrane"/>
    <property type="evidence" value="ECO:0007669"/>
    <property type="project" value="UniProtKB-UniRule"/>
</dbReference>
<keyword evidence="2" id="KW-0677">Repeat</keyword>
<dbReference type="InterPro" id="IPR041166">
    <property type="entry name" value="Rubredoxin_2"/>
</dbReference>
<keyword evidence="2" id="KW-0997">Cell inner membrane</keyword>
<evidence type="ECO:0000313" key="5">
    <source>
        <dbReference type="Proteomes" id="UP000243359"/>
    </source>
</evidence>
<feature type="binding site" evidence="2">
    <location>
        <position position="355"/>
    </location>
    <ligand>
        <name>Fe cation</name>
        <dbReference type="ChEBI" id="CHEBI:24875"/>
    </ligand>
</feature>
<dbReference type="AlphaFoldDB" id="A0A1H1T2N7"/>
<accession>A0A1H1T2N7</accession>
<sequence length="381" mass="42739">MSELLWLGLFTAAIGIGWWMGRREQLPALRRRSAAIVSYNHLLDAQSDQALQRLVEVLEVNEETFEAHLGVGRQFRQRGELEMAARVHQSLLARPELALAQRERVQLELAHDFLAAGELSRAESLLQGLAEGESAVASQAQRGLLRIYEQEREWERAIEVAGRLVTSDPAIRVACGHYHCELAERLLRRDMLEPAREQLGLALQVDPACVRANLNLARLAWQAYQSDAAIDHLLQVAGQDAAFFPEALPQLLDYTACSPARERLERFLRDALEQAGDSRGDPLVLALALVIRERHGIASGIDFLRQRLARQPSLRIIQRLLEWQAEQAAGPEVASLHEAVSALIGNTPAYCCRQCGFQARQLHWQCPTCHGWSVLRRRSNG</sequence>
<dbReference type="OrthoDB" id="507476at2"/>
<evidence type="ECO:0000259" key="3">
    <source>
        <dbReference type="Pfam" id="PF18073"/>
    </source>
</evidence>
<feature type="binding site" evidence="2">
    <location>
        <position position="369"/>
    </location>
    <ligand>
        <name>Fe cation</name>
        <dbReference type="ChEBI" id="CHEBI:24875"/>
    </ligand>
</feature>
<dbReference type="HAMAP" id="MF_00994">
    <property type="entry name" value="LPS_assembly_LapB"/>
    <property type="match status" value="1"/>
</dbReference>
<keyword evidence="2" id="KW-1003">Cell membrane</keyword>
<comment type="function">
    <text evidence="2">Modulates cellular lipopolysaccharide (LPS) levels by regulating LpxC, which is involved in lipid A biosynthesis. May act by modulating the proteolytic activity of FtsH towards LpxC. May also coordinate assembly of proteins involved in LPS synthesis at the plasma membrane.</text>
</comment>
<dbReference type="InterPro" id="IPR030865">
    <property type="entry name" value="LapB"/>
</dbReference>
<keyword evidence="5" id="KW-1185">Reference proteome</keyword>
<dbReference type="Gene3D" id="1.25.40.10">
    <property type="entry name" value="Tetratricopeptide repeat domain"/>
    <property type="match status" value="1"/>
</dbReference>
<keyword evidence="2" id="KW-0812">Transmembrane</keyword>
<dbReference type="STRING" id="1392877.SAMN05216221_2046"/>
<dbReference type="GO" id="GO:0008653">
    <property type="term" value="P:lipopolysaccharide metabolic process"/>
    <property type="evidence" value="ECO:0007669"/>
    <property type="project" value="InterPro"/>
</dbReference>
<proteinExistence type="inferred from homology"/>
<reference evidence="5" key="1">
    <citation type="submission" date="2016-10" db="EMBL/GenBank/DDBJ databases">
        <authorList>
            <person name="Varghese N."/>
            <person name="Submissions S."/>
        </authorList>
    </citation>
    <scope>NUCLEOTIDE SEQUENCE [LARGE SCALE GENOMIC DNA]</scope>
    <source>
        <strain evidence="5">KCTC 32247</strain>
    </source>
</reference>
<dbReference type="Pfam" id="PF18073">
    <property type="entry name" value="Zn_ribbon_LapB"/>
    <property type="match status" value="1"/>
</dbReference>
<keyword evidence="2" id="KW-1133">Transmembrane helix</keyword>
<dbReference type="GO" id="GO:0046890">
    <property type="term" value="P:regulation of lipid biosynthetic process"/>
    <property type="evidence" value="ECO:0007669"/>
    <property type="project" value="UniProtKB-UniRule"/>
</dbReference>
<feature type="binding site" evidence="2">
    <location>
        <position position="366"/>
    </location>
    <ligand>
        <name>Fe cation</name>
        <dbReference type="ChEBI" id="CHEBI:24875"/>
    </ligand>
</feature>
<dbReference type="Proteomes" id="UP000243359">
    <property type="component" value="Chromosome I"/>
</dbReference>
<gene>
    <name evidence="2" type="primary">lapB</name>
    <name evidence="4" type="ORF">SAMN05216221_2046</name>
</gene>
<evidence type="ECO:0000256" key="2">
    <source>
        <dbReference type="HAMAP-Rule" id="MF_00994"/>
    </source>
</evidence>
<keyword evidence="2" id="KW-0802">TPR repeat</keyword>
<protein>
    <recommendedName>
        <fullName evidence="2">Lipopolysaccharide assembly protein B</fullName>
    </recommendedName>
</protein>
<dbReference type="RefSeq" id="WP_090348844.1">
    <property type="nucleotide sequence ID" value="NZ_LT629751.1"/>
</dbReference>
<comment type="similarity">
    <text evidence="2">Belongs to the LapB family.</text>
</comment>
<feature type="domain" description="LapB rubredoxin metal binding" evidence="3">
    <location>
        <begin position="350"/>
        <end position="373"/>
    </location>
</feature>
<keyword evidence="2" id="KW-0408">Iron</keyword>
<name>A0A1H1T2N7_9PSED</name>